<evidence type="ECO:0000256" key="5">
    <source>
        <dbReference type="ARBA" id="ARBA00022692"/>
    </source>
</evidence>
<evidence type="ECO:0000256" key="7">
    <source>
        <dbReference type="ARBA" id="ARBA00023136"/>
    </source>
</evidence>
<dbReference type="PANTHER" id="PTHR42929">
    <property type="entry name" value="INNER MEMBRANE ABC TRANSPORTER PERMEASE PROTEIN YDCU-RELATED-RELATED"/>
    <property type="match status" value="1"/>
</dbReference>
<feature type="transmembrane region" description="Helical" evidence="8">
    <location>
        <begin position="75"/>
        <end position="96"/>
    </location>
</feature>
<comment type="subcellular location">
    <subcellularLocation>
        <location evidence="1 8">Cell membrane</location>
        <topology evidence="1 8">Multi-pass membrane protein</topology>
    </subcellularLocation>
</comment>
<dbReference type="GO" id="GO:0055085">
    <property type="term" value="P:transmembrane transport"/>
    <property type="evidence" value="ECO:0007669"/>
    <property type="project" value="InterPro"/>
</dbReference>
<name>A0A4R4W4U3_9ACTN</name>
<protein>
    <submittedName>
        <fullName evidence="10">ABC transporter permease</fullName>
    </submittedName>
</protein>
<evidence type="ECO:0000313" key="11">
    <source>
        <dbReference type="Proteomes" id="UP000295258"/>
    </source>
</evidence>
<comment type="caution">
    <text evidence="10">The sequence shown here is derived from an EMBL/GenBank/DDBJ whole genome shotgun (WGS) entry which is preliminary data.</text>
</comment>
<keyword evidence="5 8" id="KW-0812">Transmembrane</keyword>
<dbReference type="Pfam" id="PF00528">
    <property type="entry name" value="BPD_transp_1"/>
    <property type="match status" value="1"/>
</dbReference>
<evidence type="ECO:0000256" key="8">
    <source>
        <dbReference type="RuleBase" id="RU363032"/>
    </source>
</evidence>
<keyword evidence="3 8" id="KW-0813">Transport</keyword>
<dbReference type="RefSeq" id="WP_132591914.1">
    <property type="nucleotide sequence ID" value="NZ_SMKO01000005.1"/>
</dbReference>
<dbReference type="AlphaFoldDB" id="A0A4R4W4U3"/>
<sequence length="286" mass="31396">MSAKTRSARLTVLGLTVPGLLGLAVSFVLPLAWLLRMSFNRGDSTGLIEETFTLDSYAQFVGDSYYWDMAWETTLLGLGVTVLTIVVSYPIALFLVRTESRFKGILVALAVAPLLTSSVVRTYGWLVLLGNQGVVNQALMGAGLVDQPLALINNRLGVYIALVEIMMPYMILCLLAGFGRFNPELEHAARSLGANRWRTFWRIVWPLSMPGVLTGALLVFVLTISSFVTPRLVGGGKVFYLATEIYDQATATLNWPFAAAIAFILLALFAVVIVIYQRALRRIEAQ</sequence>
<reference evidence="10 11" key="1">
    <citation type="submission" date="2019-03" db="EMBL/GenBank/DDBJ databases">
        <title>Draft genome sequences of novel Actinobacteria.</title>
        <authorList>
            <person name="Sahin N."/>
            <person name="Ay H."/>
            <person name="Saygin H."/>
        </authorList>
    </citation>
    <scope>NUCLEOTIDE SEQUENCE [LARGE SCALE GENOMIC DNA]</scope>
    <source>
        <strain evidence="10 11">KC310</strain>
    </source>
</reference>
<dbReference type="Gene3D" id="1.10.3720.10">
    <property type="entry name" value="MetI-like"/>
    <property type="match status" value="1"/>
</dbReference>
<evidence type="ECO:0000259" key="9">
    <source>
        <dbReference type="PROSITE" id="PS50928"/>
    </source>
</evidence>
<dbReference type="PROSITE" id="PS50928">
    <property type="entry name" value="ABC_TM1"/>
    <property type="match status" value="1"/>
</dbReference>
<feature type="transmembrane region" description="Helical" evidence="8">
    <location>
        <begin position="12"/>
        <end position="35"/>
    </location>
</feature>
<evidence type="ECO:0000256" key="6">
    <source>
        <dbReference type="ARBA" id="ARBA00022989"/>
    </source>
</evidence>
<feature type="transmembrane region" description="Helical" evidence="8">
    <location>
        <begin position="105"/>
        <end position="126"/>
    </location>
</feature>
<dbReference type="CDD" id="cd06261">
    <property type="entry name" value="TM_PBP2"/>
    <property type="match status" value="1"/>
</dbReference>
<evidence type="ECO:0000256" key="4">
    <source>
        <dbReference type="ARBA" id="ARBA00022475"/>
    </source>
</evidence>
<feature type="domain" description="ABC transmembrane type-1" evidence="9">
    <location>
        <begin position="70"/>
        <end position="276"/>
    </location>
</feature>
<dbReference type="PANTHER" id="PTHR42929:SF5">
    <property type="entry name" value="ABC TRANSPORTER PERMEASE PROTEIN"/>
    <property type="match status" value="1"/>
</dbReference>
<feature type="transmembrane region" description="Helical" evidence="8">
    <location>
        <begin position="255"/>
        <end position="276"/>
    </location>
</feature>
<evidence type="ECO:0000256" key="3">
    <source>
        <dbReference type="ARBA" id="ARBA00022448"/>
    </source>
</evidence>
<accession>A0A4R4W4U3</accession>
<dbReference type="EMBL" id="SMKO01000005">
    <property type="protein sequence ID" value="TDD11907.1"/>
    <property type="molecule type" value="Genomic_DNA"/>
</dbReference>
<dbReference type="InterPro" id="IPR000515">
    <property type="entry name" value="MetI-like"/>
</dbReference>
<proteinExistence type="inferred from homology"/>
<keyword evidence="7 8" id="KW-0472">Membrane</keyword>
<keyword evidence="11" id="KW-1185">Reference proteome</keyword>
<keyword evidence="6 8" id="KW-1133">Transmembrane helix</keyword>
<dbReference type="GO" id="GO:0005886">
    <property type="term" value="C:plasma membrane"/>
    <property type="evidence" value="ECO:0007669"/>
    <property type="project" value="UniProtKB-SubCell"/>
</dbReference>
<evidence type="ECO:0000256" key="1">
    <source>
        <dbReference type="ARBA" id="ARBA00004651"/>
    </source>
</evidence>
<evidence type="ECO:0000313" key="10">
    <source>
        <dbReference type="EMBL" id="TDD11907.1"/>
    </source>
</evidence>
<dbReference type="SUPFAM" id="SSF161098">
    <property type="entry name" value="MetI-like"/>
    <property type="match status" value="1"/>
</dbReference>
<keyword evidence="4" id="KW-1003">Cell membrane</keyword>
<gene>
    <name evidence="10" type="ORF">E1292_03545</name>
</gene>
<dbReference type="Proteomes" id="UP000295258">
    <property type="component" value="Unassembled WGS sequence"/>
</dbReference>
<dbReference type="InterPro" id="IPR035906">
    <property type="entry name" value="MetI-like_sf"/>
</dbReference>
<evidence type="ECO:0000256" key="2">
    <source>
        <dbReference type="ARBA" id="ARBA00007069"/>
    </source>
</evidence>
<organism evidence="10 11">
    <name type="scientific">Nonomuraea deserti</name>
    <dbReference type="NCBI Taxonomy" id="1848322"/>
    <lineage>
        <taxon>Bacteria</taxon>
        <taxon>Bacillati</taxon>
        <taxon>Actinomycetota</taxon>
        <taxon>Actinomycetes</taxon>
        <taxon>Streptosporangiales</taxon>
        <taxon>Streptosporangiaceae</taxon>
        <taxon>Nonomuraea</taxon>
    </lineage>
</organism>
<comment type="similarity">
    <text evidence="2">Belongs to the binding-protein-dependent transport system permease family. CysTW subfamily.</text>
</comment>
<feature type="transmembrane region" description="Helical" evidence="8">
    <location>
        <begin position="199"/>
        <end position="224"/>
    </location>
</feature>
<feature type="transmembrane region" description="Helical" evidence="8">
    <location>
        <begin position="156"/>
        <end position="178"/>
    </location>
</feature>